<protein>
    <recommendedName>
        <fullName evidence="4">Transmembrane protein</fullName>
    </recommendedName>
</protein>
<dbReference type="AlphaFoldDB" id="A0A444Y9V6"/>
<dbReference type="Proteomes" id="UP000289738">
    <property type="component" value="Chromosome B07"/>
</dbReference>
<accession>A0A444Y9V6</accession>
<keyword evidence="3" id="KW-1185">Reference proteome</keyword>
<evidence type="ECO:0000313" key="2">
    <source>
        <dbReference type="EMBL" id="RYQ98740.1"/>
    </source>
</evidence>
<gene>
    <name evidence="2" type="ORF">Ahy_B07g086515</name>
</gene>
<keyword evidence="1" id="KW-0812">Transmembrane</keyword>
<evidence type="ECO:0008006" key="4">
    <source>
        <dbReference type="Google" id="ProtNLM"/>
    </source>
</evidence>
<feature type="transmembrane region" description="Helical" evidence="1">
    <location>
        <begin position="12"/>
        <end position="34"/>
    </location>
</feature>
<keyword evidence="1" id="KW-0472">Membrane</keyword>
<organism evidence="2 3">
    <name type="scientific">Arachis hypogaea</name>
    <name type="common">Peanut</name>
    <dbReference type="NCBI Taxonomy" id="3818"/>
    <lineage>
        <taxon>Eukaryota</taxon>
        <taxon>Viridiplantae</taxon>
        <taxon>Streptophyta</taxon>
        <taxon>Embryophyta</taxon>
        <taxon>Tracheophyta</taxon>
        <taxon>Spermatophyta</taxon>
        <taxon>Magnoliopsida</taxon>
        <taxon>eudicotyledons</taxon>
        <taxon>Gunneridae</taxon>
        <taxon>Pentapetalae</taxon>
        <taxon>rosids</taxon>
        <taxon>fabids</taxon>
        <taxon>Fabales</taxon>
        <taxon>Fabaceae</taxon>
        <taxon>Papilionoideae</taxon>
        <taxon>50 kb inversion clade</taxon>
        <taxon>dalbergioids sensu lato</taxon>
        <taxon>Dalbergieae</taxon>
        <taxon>Pterocarpus clade</taxon>
        <taxon>Arachis</taxon>
    </lineage>
</organism>
<reference evidence="2 3" key="1">
    <citation type="submission" date="2019-01" db="EMBL/GenBank/DDBJ databases">
        <title>Sequencing of cultivated peanut Arachis hypogaea provides insights into genome evolution and oil improvement.</title>
        <authorList>
            <person name="Chen X."/>
        </authorList>
    </citation>
    <scope>NUCLEOTIDE SEQUENCE [LARGE SCALE GENOMIC DNA]</scope>
    <source>
        <strain evidence="3">cv. Fuhuasheng</strain>
        <tissue evidence="2">Leaves</tissue>
    </source>
</reference>
<evidence type="ECO:0000313" key="3">
    <source>
        <dbReference type="Proteomes" id="UP000289738"/>
    </source>
</evidence>
<sequence>MFLFYVYLSVEIFLWQAIGFVGFYAFFVGLMFYMDLGVVDGRGKSGNSSIDLEEQKELVAVHIDSDAKVSGSMNNEKRSSGFPGAYGLCTWFCAHFLIKLIALM</sequence>
<comment type="caution">
    <text evidence="2">The sequence shown here is derived from an EMBL/GenBank/DDBJ whole genome shotgun (WGS) entry which is preliminary data.</text>
</comment>
<keyword evidence="1" id="KW-1133">Transmembrane helix</keyword>
<proteinExistence type="predicted"/>
<feature type="transmembrane region" description="Helical" evidence="1">
    <location>
        <begin position="82"/>
        <end position="102"/>
    </location>
</feature>
<dbReference type="EMBL" id="SDMP01000017">
    <property type="protein sequence ID" value="RYQ98740.1"/>
    <property type="molecule type" value="Genomic_DNA"/>
</dbReference>
<name>A0A444Y9V6_ARAHY</name>
<dbReference type="STRING" id="3818.A0A444Y9V6"/>
<evidence type="ECO:0000256" key="1">
    <source>
        <dbReference type="SAM" id="Phobius"/>
    </source>
</evidence>